<reference evidence="2 3" key="1">
    <citation type="submission" date="2024-08" db="EMBL/GenBank/DDBJ databases">
        <title>Mycobacterium servetensis sp. nov., a novel rapid-growing mycobacterial species recovered from a human patient in Zaragoza, Spain.</title>
        <authorList>
            <person name="Tristancho-Baro A.I."/>
            <person name="Buenestado-Serrano S."/>
            <person name="Garcia De Viedma D."/>
            <person name="Milagro-Beamonte A."/>
            <person name="Burillo N."/>
            <person name="Sanz S."/>
            <person name="Lopez-Calleja A.I."/>
            <person name="Penas-Utrilla D."/>
            <person name="Guardingo M."/>
            <person name="Garcia M.J."/>
            <person name="Vinuelas-Bayon J."/>
        </authorList>
    </citation>
    <scope>NUCLEOTIDE SEQUENCE [LARGE SCALE GENOMIC DNA]</scope>
    <source>
        <strain evidence="3">HUMS_12744610</strain>
    </source>
</reference>
<dbReference type="SUPFAM" id="SSF47240">
    <property type="entry name" value="Ferritin-like"/>
    <property type="match status" value="1"/>
</dbReference>
<evidence type="ECO:0000313" key="3">
    <source>
        <dbReference type="Proteomes" id="UP001564760"/>
    </source>
</evidence>
<gene>
    <name evidence="2" type="ORF">AB8998_15740</name>
</gene>
<evidence type="ECO:0000313" key="2">
    <source>
        <dbReference type="EMBL" id="MEY8016344.1"/>
    </source>
</evidence>
<keyword evidence="3" id="KW-1185">Reference proteome</keyword>
<dbReference type="InterPro" id="IPR009078">
    <property type="entry name" value="Ferritin-like_SF"/>
</dbReference>
<organism evidence="2 3">
    <name type="scientific">Mycobacterium servetii</name>
    <dbReference type="NCBI Taxonomy" id="3237418"/>
    <lineage>
        <taxon>Bacteria</taxon>
        <taxon>Bacillati</taxon>
        <taxon>Actinomycetota</taxon>
        <taxon>Actinomycetes</taxon>
        <taxon>Mycobacteriales</taxon>
        <taxon>Mycobacteriaceae</taxon>
        <taxon>Mycobacterium</taxon>
    </lineage>
</organism>
<comment type="caution">
    <text evidence="2">The sequence shown here is derived from an EMBL/GenBank/DDBJ whole genome shotgun (WGS) entry which is preliminary data.</text>
</comment>
<dbReference type="EMBL" id="JBGEDP010000001">
    <property type="protein sequence ID" value="MEY8016344.1"/>
    <property type="molecule type" value="Genomic_DNA"/>
</dbReference>
<feature type="region of interest" description="Disordered" evidence="1">
    <location>
        <begin position="324"/>
        <end position="362"/>
    </location>
</feature>
<dbReference type="Pfam" id="PF11583">
    <property type="entry name" value="AurF"/>
    <property type="match status" value="1"/>
</dbReference>
<evidence type="ECO:0000256" key="1">
    <source>
        <dbReference type="SAM" id="MobiDB-lite"/>
    </source>
</evidence>
<protein>
    <submittedName>
        <fullName evidence="2">Diiron oxygenase</fullName>
    </submittedName>
</protein>
<dbReference type="RefSeq" id="WP_369738722.1">
    <property type="nucleotide sequence ID" value="NZ_JBGEDP010000001.1"/>
</dbReference>
<accession>A0ABV4C1C5</accession>
<dbReference type="InterPro" id="IPR012348">
    <property type="entry name" value="RNR-like"/>
</dbReference>
<dbReference type="Gene3D" id="1.10.620.20">
    <property type="entry name" value="Ribonucleotide Reductase, subunit A"/>
    <property type="match status" value="1"/>
</dbReference>
<sequence>MARRLLLRRWHRNMEVRDDTEYVSSIATLSEGSVRRNFNPYTDIDWDAPEFAVIDNDPRWILPATDPLGRHPWYQGQPEERKIKIGMWRQANVAKVGTHFESVLIRGLLNYAFWLPNGSPEYRYCLHESIEEGNHTLMLQEMVNRVADGVPGMPRILRWISPLVPLAAGPLPVAFFIGVLAGEEPLDHTQKDVLREGKALHPIMERVMAIHVAEEARHISFAHEFLRKRLPQLPKWQRFWLSLYFPLIMRLLCHAIVVPPEAFWREFDIPPEVKRDLFFGSPESQKLLRDLFADMRALAYDTGMMNPLSHMLWRACGIDGEPSRYRGEPQRGRLSTLPDDDAAPVSGDDPHATPSVHRGALA</sequence>
<dbReference type="InterPro" id="IPR025859">
    <property type="entry name" value="AurF/CmlI"/>
</dbReference>
<dbReference type="Proteomes" id="UP001564760">
    <property type="component" value="Unassembled WGS sequence"/>
</dbReference>
<proteinExistence type="predicted"/>
<name>A0ABV4C1C5_9MYCO</name>